<dbReference type="AlphaFoldDB" id="T1FI98"/>
<gene>
    <name evidence="3" type="primary">20208547</name>
    <name evidence="2" type="ORF">HELRODRAFT_182495</name>
</gene>
<feature type="compositionally biased region" description="Polar residues" evidence="1">
    <location>
        <begin position="154"/>
        <end position="166"/>
    </location>
</feature>
<organism evidence="3 4">
    <name type="scientific">Helobdella robusta</name>
    <name type="common">Californian leech</name>
    <dbReference type="NCBI Taxonomy" id="6412"/>
    <lineage>
        <taxon>Eukaryota</taxon>
        <taxon>Metazoa</taxon>
        <taxon>Spiralia</taxon>
        <taxon>Lophotrochozoa</taxon>
        <taxon>Annelida</taxon>
        <taxon>Clitellata</taxon>
        <taxon>Hirudinea</taxon>
        <taxon>Rhynchobdellida</taxon>
        <taxon>Glossiphoniidae</taxon>
        <taxon>Helobdella</taxon>
    </lineage>
</organism>
<dbReference type="EMBL" id="AMQM01008220">
    <property type="status" value="NOT_ANNOTATED_CDS"/>
    <property type="molecule type" value="Genomic_DNA"/>
</dbReference>
<evidence type="ECO:0000256" key="1">
    <source>
        <dbReference type="SAM" id="MobiDB-lite"/>
    </source>
</evidence>
<reference evidence="3" key="3">
    <citation type="submission" date="2015-06" db="UniProtKB">
        <authorList>
            <consortium name="EnsemblMetazoa"/>
        </authorList>
    </citation>
    <scope>IDENTIFICATION</scope>
</reference>
<dbReference type="GeneID" id="20208547"/>
<name>T1FI98_HELRO</name>
<reference evidence="2 4" key="2">
    <citation type="journal article" date="2013" name="Nature">
        <title>Insights into bilaterian evolution from three spiralian genomes.</title>
        <authorList>
            <person name="Simakov O."/>
            <person name="Marletaz F."/>
            <person name="Cho S.J."/>
            <person name="Edsinger-Gonzales E."/>
            <person name="Havlak P."/>
            <person name="Hellsten U."/>
            <person name="Kuo D.H."/>
            <person name="Larsson T."/>
            <person name="Lv J."/>
            <person name="Arendt D."/>
            <person name="Savage R."/>
            <person name="Osoegawa K."/>
            <person name="de Jong P."/>
            <person name="Grimwood J."/>
            <person name="Chapman J.A."/>
            <person name="Shapiro H."/>
            <person name="Aerts A."/>
            <person name="Otillar R.P."/>
            <person name="Terry A.Y."/>
            <person name="Boore J.L."/>
            <person name="Grigoriev I.V."/>
            <person name="Lindberg D.R."/>
            <person name="Seaver E.C."/>
            <person name="Weisblat D.A."/>
            <person name="Putnam N.H."/>
            <person name="Rokhsar D.S."/>
        </authorList>
    </citation>
    <scope>NUCLEOTIDE SEQUENCE</scope>
</reference>
<evidence type="ECO:0000313" key="2">
    <source>
        <dbReference type="EMBL" id="ESN90907.1"/>
    </source>
</evidence>
<dbReference type="RefSeq" id="XP_009030996.1">
    <property type="nucleotide sequence ID" value="XM_009032748.1"/>
</dbReference>
<reference evidence="4" key="1">
    <citation type="submission" date="2012-12" db="EMBL/GenBank/DDBJ databases">
        <authorList>
            <person name="Hellsten U."/>
            <person name="Grimwood J."/>
            <person name="Chapman J.A."/>
            <person name="Shapiro H."/>
            <person name="Aerts A."/>
            <person name="Otillar R.P."/>
            <person name="Terry A.Y."/>
            <person name="Boore J.L."/>
            <person name="Simakov O."/>
            <person name="Marletaz F."/>
            <person name="Cho S.-J."/>
            <person name="Edsinger-Gonzales E."/>
            <person name="Havlak P."/>
            <person name="Kuo D.-H."/>
            <person name="Larsson T."/>
            <person name="Lv J."/>
            <person name="Arendt D."/>
            <person name="Savage R."/>
            <person name="Osoegawa K."/>
            <person name="de Jong P."/>
            <person name="Lindberg D.R."/>
            <person name="Seaver E.C."/>
            <person name="Weisblat D.A."/>
            <person name="Putnam N.H."/>
            <person name="Grigoriev I.V."/>
            <person name="Rokhsar D.S."/>
        </authorList>
    </citation>
    <scope>NUCLEOTIDE SEQUENCE</scope>
</reference>
<protein>
    <submittedName>
        <fullName evidence="2 3">Uncharacterized protein</fullName>
    </submittedName>
</protein>
<accession>T1FI98</accession>
<dbReference type="Proteomes" id="UP000015101">
    <property type="component" value="Unassembled WGS sequence"/>
</dbReference>
<dbReference type="InParanoid" id="T1FI98"/>
<sequence>MQRFKYDGQDVLQIFSISNPAPPQLDACGVMGSEVLQLSQSFNVSTPTVPCYRYQEGPYDGQLRCLGRGIVWGQHHLSPTPQNKQISQKFIPPVGMQGGKMGGSSLANLPATNHSTTNMMTLVSNNINNNNNGNINNNNNNHMLNSPNNDNNNSAVHGTSKSKTQQTQYPVTTLIEILGAVIFKANATLNL</sequence>
<keyword evidence="4" id="KW-1185">Reference proteome</keyword>
<dbReference type="CTD" id="20208547"/>
<evidence type="ECO:0000313" key="3">
    <source>
        <dbReference type="EnsemblMetazoa" id="HelroP182495"/>
    </source>
</evidence>
<proteinExistence type="predicted"/>
<dbReference type="EnsemblMetazoa" id="HelroT182495">
    <property type="protein sequence ID" value="HelroP182495"/>
    <property type="gene ID" value="HelroG182495"/>
</dbReference>
<dbReference type="EMBL" id="KB097739">
    <property type="protein sequence ID" value="ESN90907.1"/>
    <property type="molecule type" value="Genomic_DNA"/>
</dbReference>
<feature type="region of interest" description="Disordered" evidence="1">
    <location>
        <begin position="130"/>
        <end position="166"/>
    </location>
</feature>
<dbReference type="KEGG" id="hro:HELRODRAFT_182495"/>
<feature type="compositionally biased region" description="Low complexity" evidence="1">
    <location>
        <begin position="130"/>
        <end position="153"/>
    </location>
</feature>
<evidence type="ECO:0000313" key="4">
    <source>
        <dbReference type="Proteomes" id="UP000015101"/>
    </source>
</evidence>
<dbReference type="HOGENOM" id="CLU_1422942_0_0_1"/>